<evidence type="ECO:0000313" key="12">
    <source>
        <dbReference type="Proteomes" id="UP000001880"/>
    </source>
</evidence>
<evidence type="ECO:0000256" key="7">
    <source>
        <dbReference type="ARBA" id="ARBA00023136"/>
    </source>
</evidence>
<dbReference type="HOGENOM" id="CLU_004790_0_2_7"/>
<sequence length="498" mass="51988">MADAPIAAAADGDDHSFFGHPRGLLTLFFTELWERFSYYGMRALLLLFMTTAAAEGGMGIDATMGGAVYGLYTFGVYALALPGGWIADRLLGKRKAVLYGGILIALGHFSMAVPNTFLFFAGLVLIAIGTGLLKPNVSAVVGDLYSDKGARRDAGFSIFYMGINIGAFLGPLVCSGLGESIDWHLGFGAAGVGMAAAVVFYIQGMPNLRGAGELSPELATPSARASAIRSLLIGLGALAGLAGLLVALVLSGTVDMSLVGFVEGMGYAVSGGGLLYFLLIIVFVCRDNTERKRVGACAILFVGAALFWAGFEQAGSTMTLFAEQFTNRNILGFEVPAGALQSVNPLFIIIMAPVMGFLWVALGKRNPSIPVKFGFGLVLLGVGFLVLAWGAQGATASSVGMHWLVVTYFFHTVGELCLSPVGLSSVTKLAPERLVSQMMGTWFMGAALGNLIAGLSAGSTESLPPDELFQVTAYTPIIAGVLFLLAAPLIRKLTAGVD</sequence>
<dbReference type="CDD" id="cd17346">
    <property type="entry name" value="MFS_DtpA_like"/>
    <property type="match status" value="1"/>
</dbReference>
<feature type="transmembrane region" description="Helical" evidence="9">
    <location>
        <begin position="439"/>
        <end position="459"/>
    </location>
</feature>
<feature type="transmembrane region" description="Helical" evidence="9">
    <location>
        <begin position="294"/>
        <end position="311"/>
    </location>
</feature>
<dbReference type="GO" id="GO:1904680">
    <property type="term" value="F:peptide transmembrane transporter activity"/>
    <property type="evidence" value="ECO:0007669"/>
    <property type="project" value="InterPro"/>
</dbReference>
<protein>
    <submittedName>
        <fullName evidence="11">Amino acid/peptide transporter</fullName>
    </submittedName>
</protein>
<dbReference type="InterPro" id="IPR018456">
    <property type="entry name" value="PTR2_symporter_CS"/>
</dbReference>
<accession>D0LUJ2</accession>
<feature type="transmembrane region" description="Helical" evidence="9">
    <location>
        <begin position="184"/>
        <end position="202"/>
    </location>
</feature>
<dbReference type="PANTHER" id="PTHR23517">
    <property type="entry name" value="RESISTANCE PROTEIN MDTM, PUTATIVE-RELATED-RELATED"/>
    <property type="match status" value="1"/>
</dbReference>
<proteinExistence type="inferred from homology"/>
<feature type="transmembrane region" description="Helical" evidence="9">
    <location>
        <begin position="231"/>
        <end position="252"/>
    </location>
</feature>
<keyword evidence="4 8" id="KW-0812">Transmembrane</keyword>
<feature type="transmembrane region" description="Helical" evidence="9">
    <location>
        <begin position="119"/>
        <end position="137"/>
    </location>
</feature>
<evidence type="ECO:0000256" key="2">
    <source>
        <dbReference type="ARBA" id="ARBA00022448"/>
    </source>
</evidence>
<keyword evidence="5" id="KW-0571">Peptide transport</keyword>
<gene>
    <name evidence="11" type="ordered locus">Hoch_6851</name>
</gene>
<dbReference type="Proteomes" id="UP000001880">
    <property type="component" value="Chromosome"/>
</dbReference>
<dbReference type="InterPro" id="IPR050171">
    <property type="entry name" value="MFS_Transporters"/>
</dbReference>
<dbReference type="EMBL" id="CP001804">
    <property type="protein sequence ID" value="ACY19315.1"/>
    <property type="molecule type" value="Genomic_DNA"/>
</dbReference>
<name>D0LUJ2_HALO1</name>
<dbReference type="PROSITE" id="PS01023">
    <property type="entry name" value="PTR2_2"/>
    <property type="match status" value="1"/>
</dbReference>
<dbReference type="STRING" id="502025.Hoch_6851"/>
<dbReference type="KEGG" id="hoh:Hoch_6851"/>
<feature type="transmembrane region" description="Helical" evidence="9">
    <location>
        <begin position="403"/>
        <end position="427"/>
    </location>
</feature>
<keyword evidence="6 9" id="KW-1133">Transmembrane helix</keyword>
<feature type="transmembrane region" description="Helical" evidence="9">
    <location>
        <begin position="373"/>
        <end position="391"/>
    </location>
</feature>
<keyword evidence="7 9" id="KW-0472">Membrane</keyword>
<reference evidence="11 12" key="1">
    <citation type="journal article" date="2010" name="Stand. Genomic Sci.">
        <title>Complete genome sequence of Haliangium ochraceum type strain (SMP-2).</title>
        <authorList>
            <consortium name="US DOE Joint Genome Institute (JGI-PGF)"/>
            <person name="Ivanova N."/>
            <person name="Daum C."/>
            <person name="Lang E."/>
            <person name="Abt B."/>
            <person name="Kopitz M."/>
            <person name="Saunders E."/>
            <person name="Lapidus A."/>
            <person name="Lucas S."/>
            <person name="Glavina Del Rio T."/>
            <person name="Nolan M."/>
            <person name="Tice H."/>
            <person name="Copeland A."/>
            <person name="Cheng J.F."/>
            <person name="Chen F."/>
            <person name="Bruce D."/>
            <person name="Goodwin L."/>
            <person name="Pitluck S."/>
            <person name="Mavromatis K."/>
            <person name="Pati A."/>
            <person name="Mikhailova N."/>
            <person name="Chen A."/>
            <person name="Palaniappan K."/>
            <person name="Land M."/>
            <person name="Hauser L."/>
            <person name="Chang Y.J."/>
            <person name="Jeffries C.D."/>
            <person name="Detter J.C."/>
            <person name="Brettin T."/>
            <person name="Rohde M."/>
            <person name="Goker M."/>
            <person name="Bristow J."/>
            <person name="Markowitz V."/>
            <person name="Eisen J.A."/>
            <person name="Hugenholtz P."/>
            <person name="Kyrpides N.C."/>
            <person name="Klenk H.P."/>
        </authorList>
    </citation>
    <scope>NUCLEOTIDE SEQUENCE [LARGE SCALE GENOMIC DNA]</scope>
    <source>
        <strain evidence="12">DSM 14365 / CIP 107738 / JCM 11303 / AJ 13395 / SMP-2</strain>
    </source>
</reference>
<keyword evidence="2 8" id="KW-0813">Transport</keyword>
<feature type="transmembrane region" description="Helical" evidence="9">
    <location>
        <begin position="471"/>
        <end position="490"/>
    </location>
</feature>
<comment type="subcellular location">
    <subcellularLocation>
        <location evidence="1">Cell membrane</location>
        <topology evidence="1">Multi-pass membrane protein</topology>
    </subcellularLocation>
    <subcellularLocation>
        <location evidence="8">Membrane</location>
        <topology evidence="8">Multi-pass membrane protein</topology>
    </subcellularLocation>
</comment>
<keyword evidence="12" id="KW-1185">Reference proteome</keyword>
<dbReference type="InterPro" id="IPR036259">
    <property type="entry name" value="MFS_trans_sf"/>
</dbReference>
<dbReference type="InterPro" id="IPR000109">
    <property type="entry name" value="POT_fam"/>
</dbReference>
<dbReference type="Pfam" id="PF00854">
    <property type="entry name" value="PTR2"/>
    <property type="match status" value="1"/>
</dbReference>
<feature type="domain" description="Major facilitator superfamily (MFS) profile" evidence="10">
    <location>
        <begin position="26"/>
        <end position="491"/>
    </location>
</feature>
<dbReference type="PANTHER" id="PTHR23517:SF15">
    <property type="entry name" value="PROTON-DEPENDENT OLIGOPEPTIDE FAMILY TRANSPORT PROTEIN"/>
    <property type="match status" value="1"/>
</dbReference>
<dbReference type="GO" id="GO:0005886">
    <property type="term" value="C:plasma membrane"/>
    <property type="evidence" value="ECO:0007669"/>
    <property type="project" value="UniProtKB-SubCell"/>
</dbReference>
<feature type="transmembrane region" description="Helical" evidence="9">
    <location>
        <begin position="66"/>
        <end position="87"/>
    </location>
</feature>
<dbReference type="PROSITE" id="PS01022">
    <property type="entry name" value="PTR2_1"/>
    <property type="match status" value="1"/>
</dbReference>
<dbReference type="Gene3D" id="1.20.1250.20">
    <property type="entry name" value="MFS general substrate transporter like domains"/>
    <property type="match status" value="1"/>
</dbReference>
<evidence type="ECO:0000313" key="11">
    <source>
        <dbReference type="EMBL" id="ACY19315.1"/>
    </source>
</evidence>
<evidence type="ECO:0000256" key="5">
    <source>
        <dbReference type="ARBA" id="ARBA00022856"/>
    </source>
</evidence>
<dbReference type="RefSeq" id="WP_012831907.1">
    <property type="nucleotide sequence ID" value="NC_013440.1"/>
</dbReference>
<dbReference type="eggNOG" id="COG3104">
    <property type="taxonomic scope" value="Bacteria"/>
</dbReference>
<keyword evidence="5" id="KW-0653">Protein transport</keyword>
<dbReference type="InterPro" id="IPR005279">
    <property type="entry name" value="Dipep/tripep_permease"/>
</dbReference>
<evidence type="ECO:0000259" key="10">
    <source>
        <dbReference type="PROSITE" id="PS50850"/>
    </source>
</evidence>
<keyword evidence="3" id="KW-1003">Cell membrane</keyword>
<dbReference type="GO" id="GO:0006857">
    <property type="term" value="P:oligopeptide transport"/>
    <property type="evidence" value="ECO:0007669"/>
    <property type="project" value="InterPro"/>
</dbReference>
<feature type="transmembrane region" description="Helical" evidence="9">
    <location>
        <begin position="158"/>
        <end position="178"/>
    </location>
</feature>
<organism evidence="11 12">
    <name type="scientific">Haliangium ochraceum (strain DSM 14365 / JCM 11303 / SMP-2)</name>
    <dbReference type="NCBI Taxonomy" id="502025"/>
    <lineage>
        <taxon>Bacteria</taxon>
        <taxon>Pseudomonadati</taxon>
        <taxon>Myxococcota</taxon>
        <taxon>Polyangia</taxon>
        <taxon>Haliangiales</taxon>
        <taxon>Kofleriaceae</taxon>
        <taxon>Haliangium</taxon>
    </lineage>
</organism>
<dbReference type="NCBIfam" id="TIGR00924">
    <property type="entry name" value="yjdL_sub1_fam"/>
    <property type="match status" value="1"/>
</dbReference>
<feature type="transmembrane region" description="Helical" evidence="9">
    <location>
        <begin position="264"/>
        <end position="285"/>
    </location>
</feature>
<feature type="transmembrane region" description="Helical" evidence="9">
    <location>
        <begin position="43"/>
        <end position="60"/>
    </location>
</feature>
<dbReference type="OrthoDB" id="5351355at2"/>
<dbReference type="SUPFAM" id="SSF103473">
    <property type="entry name" value="MFS general substrate transporter"/>
    <property type="match status" value="1"/>
</dbReference>
<dbReference type="AlphaFoldDB" id="D0LUJ2"/>
<evidence type="ECO:0000256" key="1">
    <source>
        <dbReference type="ARBA" id="ARBA00004651"/>
    </source>
</evidence>
<comment type="similarity">
    <text evidence="8">Belongs to the major facilitator superfamily. Proton-dependent oligopeptide transporter (POT/PTR) (TC 2.A.17) family.</text>
</comment>
<dbReference type="InterPro" id="IPR020846">
    <property type="entry name" value="MFS_dom"/>
</dbReference>
<dbReference type="PROSITE" id="PS50850">
    <property type="entry name" value="MFS"/>
    <property type="match status" value="1"/>
</dbReference>
<evidence type="ECO:0000256" key="6">
    <source>
        <dbReference type="ARBA" id="ARBA00022989"/>
    </source>
</evidence>
<evidence type="ECO:0000256" key="8">
    <source>
        <dbReference type="RuleBase" id="RU003755"/>
    </source>
</evidence>
<feature type="transmembrane region" description="Helical" evidence="9">
    <location>
        <begin position="343"/>
        <end position="361"/>
    </location>
</feature>
<evidence type="ECO:0000256" key="3">
    <source>
        <dbReference type="ARBA" id="ARBA00022475"/>
    </source>
</evidence>
<evidence type="ECO:0000256" key="9">
    <source>
        <dbReference type="SAM" id="Phobius"/>
    </source>
</evidence>
<evidence type="ECO:0000256" key="4">
    <source>
        <dbReference type="ARBA" id="ARBA00022692"/>
    </source>
</evidence>